<dbReference type="PANTHER" id="PTHR10621:SF0">
    <property type="entry name" value="UV EXCISION REPAIR PROTEIN RAD23"/>
    <property type="match status" value="1"/>
</dbReference>
<feature type="region of interest" description="Disordered" evidence="6">
    <location>
        <begin position="376"/>
        <end position="540"/>
    </location>
</feature>
<dbReference type="PANTHER" id="PTHR10621">
    <property type="entry name" value="UV EXCISION REPAIR PROTEIN RAD23"/>
    <property type="match status" value="1"/>
</dbReference>
<feature type="region of interest" description="Disordered" evidence="6">
    <location>
        <begin position="186"/>
        <end position="257"/>
    </location>
</feature>
<feature type="compositionally biased region" description="Pro residues" evidence="6">
    <location>
        <begin position="1439"/>
        <end position="1451"/>
    </location>
</feature>
<feature type="domain" description="Ubiquitin-like" evidence="8">
    <location>
        <begin position="1"/>
        <end position="76"/>
    </location>
</feature>
<dbReference type="OrthoDB" id="419317at2759"/>
<dbReference type="SUPFAM" id="SSF54236">
    <property type="entry name" value="Ubiquitin-like"/>
    <property type="match status" value="1"/>
</dbReference>
<evidence type="ECO:0000259" key="8">
    <source>
        <dbReference type="PROSITE" id="PS50053"/>
    </source>
</evidence>
<dbReference type="Gene3D" id="1.10.8.10">
    <property type="entry name" value="DNA helicase RuvA subunit, C-terminal domain"/>
    <property type="match status" value="2"/>
</dbReference>
<dbReference type="PROSITE" id="PS50053">
    <property type="entry name" value="UBIQUITIN_2"/>
    <property type="match status" value="1"/>
</dbReference>
<dbReference type="Proteomes" id="UP000070133">
    <property type="component" value="Unassembled WGS sequence"/>
</dbReference>
<dbReference type="EMBL" id="LFZN01000009">
    <property type="protein sequence ID" value="KXT05883.1"/>
    <property type="molecule type" value="Genomic_DNA"/>
</dbReference>
<feature type="compositionally biased region" description="Low complexity" evidence="6">
    <location>
        <begin position="101"/>
        <end position="130"/>
    </location>
</feature>
<evidence type="ECO:0008006" key="11">
    <source>
        <dbReference type="Google" id="ProtNLM"/>
    </source>
</evidence>
<evidence type="ECO:0000313" key="9">
    <source>
        <dbReference type="EMBL" id="KXT05883.1"/>
    </source>
</evidence>
<feature type="compositionally biased region" description="Pro residues" evidence="6">
    <location>
        <begin position="976"/>
        <end position="992"/>
    </location>
</feature>
<comment type="caution">
    <text evidence="9">The sequence shown here is derived from an EMBL/GenBank/DDBJ whole genome shotgun (WGS) entry which is preliminary data.</text>
</comment>
<dbReference type="InterPro" id="IPR009060">
    <property type="entry name" value="UBA-like_sf"/>
</dbReference>
<feature type="compositionally biased region" description="Polar residues" evidence="6">
    <location>
        <begin position="433"/>
        <end position="443"/>
    </location>
</feature>
<dbReference type="GO" id="GO:0043130">
    <property type="term" value="F:ubiquitin binding"/>
    <property type="evidence" value="ECO:0007669"/>
    <property type="project" value="TreeGrafter"/>
</dbReference>
<dbReference type="Pfam" id="PF00627">
    <property type="entry name" value="UBA"/>
    <property type="match status" value="2"/>
</dbReference>
<dbReference type="InterPro" id="IPR036353">
    <property type="entry name" value="XPC-bd_sf"/>
</dbReference>
<dbReference type="InterPro" id="IPR015360">
    <property type="entry name" value="XPC-bd"/>
</dbReference>
<feature type="compositionally biased region" description="Low complexity" evidence="6">
    <location>
        <begin position="82"/>
        <end position="94"/>
    </location>
</feature>
<feature type="compositionally biased region" description="Basic and acidic residues" evidence="6">
    <location>
        <begin position="447"/>
        <end position="458"/>
    </location>
</feature>
<feature type="compositionally biased region" description="Gly residues" evidence="6">
    <location>
        <begin position="234"/>
        <end position="252"/>
    </location>
</feature>
<feature type="region of interest" description="Disordered" evidence="6">
    <location>
        <begin position="951"/>
        <end position="1190"/>
    </location>
</feature>
<dbReference type="FunFam" id="1.10.10.540:FF:000001">
    <property type="entry name" value="UV excision repair protein RAD23 B"/>
    <property type="match status" value="1"/>
</dbReference>
<dbReference type="Gene3D" id="3.10.20.90">
    <property type="entry name" value="Phosphatidylinositol 3-kinase Catalytic Subunit, Chain A, domain 1"/>
    <property type="match status" value="1"/>
</dbReference>
<evidence type="ECO:0000256" key="4">
    <source>
        <dbReference type="ARBA" id="ARBA00023204"/>
    </source>
</evidence>
<proteinExistence type="predicted"/>
<dbReference type="InterPro" id="IPR000626">
    <property type="entry name" value="Ubiquitin-like_dom"/>
</dbReference>
<organism evidence="9 10">
    <name type="scientific">Pseudocercospora eumusae</name>
    <dbReference type="NCBI Taxonomy" id="321146"/>
    <lineage>
        <taxon>Eukaryota</taxon>
        <taxon>Fungi</taxon>
        <taxon>Dikarya</taxon>
        <taxon>Ascomycota</taxon>
        <taxon>Pezizomycotina</taxon>
        <taxon>Dothideomycetes</taxon>
        <taxon>Dothideomycetidae</taxon>
        <taxon>Mycosphaerellales</taxon>
        <taxon>Mycosphaerellaceae</taxon>
        <taxon>Pseudocercospora</taxon>
    </lineage>
</organism>
<evidence type="ECO:0000259" key="7">
    <source>
        <dbReference type="PROSITE" id="PS50030"/>
    </source>
</evidence>
<dbReference type="GO" id="GO:0043161">
    <property type="term" value="P:proteasome-mediated ubiquitin-dependent protein catabolic process"/>
    <property type="evidence" value="ECO:0007669"/>
    <property type="project" value="InterPro"/>
</dbReference>
<feature type="compositionally biased region" description="Acidic residues" evidence="6">
    <location>
        <begin position="635"/>
        <end position="666"/>
    </location>
</feature>
<dbReference type="SMART" id="SM00727">
    <property type="entry name" value="STI1"/>
    <property type="match status" value="1"/>
</dbReference>
<feature type="compositionally biased region" description="Basic and acidic residues" evidence="6">
    <location>
        <begin position="1126"/>
        <end position="1142"/>
    </location>
</feature>
<dbReference type="PROSITE" id="PS50030">
    <property type="entry name" value="UBA"/>
    <property type="match status" value="2"/>
</dbReference>
<feature type="compositionally biased region" description="Basic and acidic residues" evidence="6">
    <location>
        <begin position="1532"/>
        <end position="1549"/>
    </location>
</feature>
<dbReference type="STRING" id="321146.A0A139HU14"/>
<dbReference type="SMART" id="SM00165">
    <property type="entry name" value="UBA"/>
    <property type="match status" value="2"/>
</dbReference>
<name>A0A139HU14_9PEZI</name>
<feature type="region of interest" description="Disordered" evidence="6">
    <location>
        <begin position="565"/>
        <end position="681"/>
    </location>
</feature>
<dbReference type="Pfam" id="PF09280">
    <property type="entry name" value="XPC-binding"/>
    <property type="match status" value="1"/>
</dbReference>
<dbReference type="SUPFAM" id="SSF46934">
    <property type="entry name" value="UBA-like"/>
    <property type="match status" value="2"/>
</dbReference>
<dbReference type="CDD" id="cd14281">
    <property type="entry name" value="UBA2_Rad23_like"/>
    <property type="match status" value="1"/>
</dbReference>
<reference evidence="9 10" key="1">
    <citation type="submission" date="2015-07" db="EMBL/GenBank/DDBJ databases">
        <title>Comparative genomics of the Sigatoka disease complex on banana suggests a link between parallel evolutionary changes in Pseudocercospora fijiensis and Pseudocercospora eumusae and increased virulence on the banana host.</title>
        <authorList>
            <person name="Chang T.-C."/>
            <person name="Salvucci A."/>
            <person name="Crous P.W."/>
            <person name="Stergiopoulos I."/>
        </authorList>
    </citation>
    <scope>NUCLEOTIDE SEQUENCE [LARGE SCALE GENOMIC DNA]</scope>
    <source>
        <strain evidence="9 10">CBS 114824</strain>
    </source>
</reference>
<feature type="domain" description="UBA" evidence="7">
    <location>
        <begin position="336"/>
        <end position="377"/>
    </location>
</feature>
<feature type="region of interest" description="Disordered" evidence="6">
    <location>
        <begin position="72"/>
        <end position="133"/>
    </location>
</feature>
<dbReference type="InterPro" id="IPR015940">
    <property type="entry name" value="UBA"/>
</dbReference>
<protein>
    <recommendedName>
        <fullName evidence="11">UV excision repair protein RAD23</fullName>
    </recommendedName>
</protein>
<feature type="compositionally biased region" description="Basic and acidic residues" evidence="6">
    <location>
        <begin position="1247"/>
        <end position="1273"/>
    </location>
</feature>
<feature type="compositionally biased region" description="Polar residues" evidence="6">
    <location>
        <begin position="1284"/>
        <end position="1306"/>
    </location>
</feature>
<feature type="compositionally biased region" description="Low complexity" evidence="6">
    <location>
        <begin position="1367"/>
        <end position="1382"/>
    </location>
</feature>
<dbReference type="InterPro" id="IPR004806">
    <property type="entry name" value="Rad23"/>
</dbReference>
<dbReference type="GO" id="GO:0006289">
    <property type="term" value="P:nucleotide-excision repair"/>
    <property type="evidence" value="ECO:0007669"/>
    <property type="project" value="InterPro"/>
</dbReference>
<dbReference type="InterPro" id="IPR006636">
    <property type="entry name" value="STI1_HS-bd"/>
</dbReference>
<accession>A0A139HU14</accession>
<keyword evidence="3" id="KW-0227">DNA damage</keyword>
<feature type="compositionally biased region" description="Low complexity" evidence="6">
    <location>
        <begin position="191"/>
        <end position="220"/>
    </location>
</feature>
<dbReference type="PRINTS" id="PR01839">
    <property type="entry name" value="RAD23PROTEIN"/>
</dbReference>
<evidence type="ECO:0000313" key="10">
    <source>
        <dbReference type="Proteomes" id="UP000070133"/>
    </source>
</evidence>
<dbReference type="CDD" id="cd14280">
    <property type="entry name" value="UBA1_Rad23_like"/>
    <property type="match status" value="1"/>
</dbReference>
<comment type="subcellular location">
    <subcellularLocation>
        <location evidence="1">Nucleus</location>
    </subcellularLocation>
</comment>
<dbReference type="CDD" id="cd01805">
    <property type="entry name" value="Ubl_Rad23"/>
    <property type="match status" value="1"/>
</dbReference>
<dbReference type="GO" id="GO:0005654">
    <property type="term" value="C:nucleoplasm"/>
    <property type="evidence" value="ECO:0007669"/>
    <property type="project" value="TreeGrafter"/>
</dbReference>
<feature type="compositionally biased region" description="Low complexity" evidence="6">
    <location>
        <begin position="1418"/>
        <end position="1430"/>
    </location>
</feature>
<dbReference type="SUPFAM" id="SSF101238">
    <property type="entry name" value="XPC-binding domain"/>
    <property type="match status" value="1"/>
</dbReference>
<dbReference type="GO" id="GO:0031593">
    <property type="term" value="F:polyubiquitin modification-dependent protein binding"/>
    <property type="evidence" value="ECO:0007669"/>
    <property type="project" value="TreeGrafter"/>
</dbReference>
<keyword evidence="5" id="KW-0539">Nucleus</keyword>
<dbReference type="FunFam" id="3.10.20.90:FF:000175">
    <property type="entry name" value="UV excision repair protein Rad23"/>
    <property type="match status" value="1"/>
</dbReference>
<feature type="compositionally biased region" description="Polar residues" evidence="6">
    <location>
        <begin position="474"/>
        <end position="489"/>
    </location>
</feature>
<evidence type="ECO:0000256" key="1">
    <source>
        <dbReference type="ARBA" id="ARBA00004123"/>
    </source>
</evidence>
<dbReference type="Gene3D" id="1.10.10.540">
    <property type="entry name" value="XPC-binding domain"/>
    <property type="match status" value="1"/>
</dbReference>
<dbReference type="FunFam" id="1.10.8.10:FF:000003">
    <property type="entry name" value="UV excision repair protein RAD23 homolog"/>
    <property type="match status" value="1"/>
</dbReference>
<dbReference type="NCBIfam" id="TIGR00601">
    <property type="entry name" value="rad23"/>
    <property type="match status" value="1"/>
</dbReference>
<feature type="compositionally biased region" description="Polar residues" evidence="6">
    <location>
        <begin position="1483"/>
        <end position="1495"/>
    </location>
</feature>
<dbReference type="InterPro" id="IPR029071">
    <property type="entry name" value="Ubiquitin-like_domsf"/>
</dbReference>
<evidence type="ECO:0000256" key="6">
    <source>
        <dbReference type="SAM" id="MobiDB-lite"/>
    </source>
</evidence>
<evidence type="ECO:0000256" key="2">
    <source>
        <dbReference type="ARBA" id="ARBA00022737"/>
    </source>
</evidence>
<feature type="compositionally biased region" description="Basic and acidic residues" evidence="6">
    <location>
        <begin position="1109"/>
        <end position="1119"/>
    </location>
</feature>
<feature type="compositionally biased region" description="Basic and acidic residues" evidence="6">
    <location>
        <begin position="1313"/>
        <end position="1333"/>
    </location>
</feature>
<feature type="region of interest" description="Disordered" evidence="6">
    <location>
        <begin position="1207"/>
        <end position="1562"/>
    </location>
</feature>
<evidence type="ECO:0000256" key="3">
    <source>
        <dbReference type="ARBA" id="ARBA00022763"/>
    </source>
</evidence>
<dbReference type="SMART" id="SM00213">
    <property type="entry name" value="UBQ"/>
    <property type="match status" value="1"/>
</dbReference>
<gene>
    <name evidence="9" type="ORF">AC578_348</name>
</gene>
<evidence type="ECO:0000256" key="5">
    <source>
        <dbReference type="ARBA" id="ARBA00023242"/>
    </source>
</evidence>
<feature type="compositionally biased region" description="Low complexity" evidence="6">
    <location>
        <begin position="966"/>
        <end position="975"/>
    </location>
</feature>
<keyword evidence="2" id="KW-0677">Repeat</keyword>
<dbReference type="GO" id="GO:0005829">
    <property type="term" value="C:cytosol"/>
    <property type="evidence" value="ECO:0007669"/>
    <property type="project" value="TreeGrafter"/>
</dbReference>
<feature type="domain" description="UBA" evidence="7">
    <location>
        <begin position="138"/>
        <end position="181"/>
    </location>
</feature>
<dbReference type="GO" id="GO:0070628">
    <property type="term" value="F:proteasome binding"/>
    <property type="evidence" value="ECO:0007669"/>
    <property type="project" value="TreeGrafter"/>
</dbReference>
<feature type="compositionally biased region" description="Basic residues" evidence="6">
    <location>
        <begin position="671"/>
        <end position="681"/>
    </location>
</feature>
<dbReference type="GO" id="GO:0003684">
    <property type="term" value="F:damaged DNA binding"/>
    <property type="evidence" value="ECO:0007669"/>
    <property type="project" value="InterPro"/>
</dbReference>
<feature type="compositionally biased region" description="Acidic residues" evidence="6">
    <location>
        <begin position="573"/>
        <end position="586"/>
    </location>
</feature>
<keyword evidence="4" id="KW-0234">DNA repair</keyword>
<dbReference type="Pfam" id="PF00240">
    <property type="entry name" value="ubiquitin"/>
    <property type="match status" value="1"/>
</dbReference>
<sequence>MKLTFKDLKQAKFQIEAEPTDTIGSVKEKISQEKGWEPSTQKLIYSGKILQDDNTIESYKIEEKGFIVCMTSKPKAPPSKPAEPATPAKPVASTPAPPAAPAQSATSATSQAPATPSPAPASTASGDAATFNDPSALAMGEQRAAAIANMEAMGFPRDQIDAAMRAAFFNPDRAVEYLLNGIPESARQEQRPAAASPRPASQQAQQPGATTATETPQAGGDEPVNLFEQAAAAAGGGGRGGATRGAGAGAQGGAAAAPEGGAALDFLRNNPQFQQLRQVVQQQPQMLEPILQQVAAGNPQLAQIITQNPEQFMQLLAEDSGDDVALPPGAQQISVTEEEREAIERLCRLGFERDLVIQAYFACDKNEELAANFLFDQPDDEGDAPDSLAMSPRSTAGTASRRRSSMAEGKPIGRLNPSEPLHMTTRRAAAKVNANTSPSTNGSVGEDDARRGSLDDGRPTTSSGLGNPARRISGGSTNGTSDINTSFGMHQSIEGQLGKTRSKPTSSPSKQEKMHESPSPTRKRKRSTPTPEKIPFGVEYAYPHMHETNLDAYLDKDEDRVVVVPNELLSDRDSEDDSSEEQEIEDYLAATQSTEITPAATPAGSEPVSPVSDESHPTPLYPSKHVDISMADADQMLEGEEADAGDELADADDGLDEDEVEVEDEDGQTHIGRKKRPYGRRRAEHPIPEVEARMRRQQQLKQAYRYISRALKPLLAEIAEKTVEELETKPTLHEEVPEYRGSEEEDGVQQLLDQYLERRKAQLEAQRNFCQAQLRKTLDGERQVRKARCENDIEHVRQQHVDRLHHDFLLIARQAQLDAENASDETEDEDEDVIPRPKGMAYRWKRKAALEPEYDSRSRLAMESENAILDLQRRLDMHNMLKELQDDETADAARAFTVMDSTAREAALARRQNIFNTSMLAEAAASVERKIPVIPNEQALGLQLLGDLASRPSVRSTAPPPPLAPLGPQLLRQPLAGPPIPAQMPPPPPLRPPISFDREPDEGPIRATMSPRTERFVNERGGLPFLLQSPLTQQSRAESRPSEPPLPSPSRASRGSTAQPVLLQAFGSEGRTNPQPGSPHHQRHRSTDSFDQSFAARDRSEPSLPGASGREDSSWEKYRRPLTADSDSRSPSRQDRTIHDFSRGGPLSIARISTHPEEPPVPRASTPPLHQPALGHQAQFEDESQVSPLRALEQALQGSPLPVAVATHAVATRARTAEEDHPTQGAAREVSPALPPHPPKTFPKWEPPSKEGAADSRSHDEGQALEEPKRDLSLEVPTKKSRSRASSLGQSTATDVSGSQDGSNVDSAGARRPQRDNPKGREKLKTSKSDRQGLSRKQHKERKKGASHTTSLDGGQMLRFRLNTSEPTKTPPFTSGPPTGTPHSAHPGFTPYPPLPAYNDHQNQSFAPPGLPPPPPSSYYGYDAGQYYGGHRNSFPGPGGVPPPAWPPHTPSPAYGLPHGAPPPHAGWSGSPSNGLAAPSPGLGQQSPAAASNSRYGGPAIAPATPDSRTLGYGGTRSAGGNHPPAFAQQLRNHESGSSRRRTQSDVRGTKFHHYPGPRNKD</sequence>
<feature type="compositionally biased region" description="Basic residues" evidence="6">
    <location>
        <begin position="1334"/>
        <end position="1346"/>
    </location>
</feature>
<keyword evidence="10" id="KW-1185">Reference proteome</keyword>
<dbReference type="FunFam" id="1.10.8.10:FF:000002">
    <property type="entry name" value="UV excision repair protein RAD23 homolog"/>
    <property type="match status" value="1"/>
</dbReference>